<comment type="similarity">
    <text evidence="2">Belongs to the chromate ion transporter (CHR) (TC 2.A.51) family.</text>
</comment>
<dbReference type="GO" id="GO:0015109">
    <property type="term" value="F:chromate transmembrane transporter activity"/>
    <property type="evidence" value="ECO:0007669"/>
    <property type="project" value="InterPro"/>
</dbReference>
<keyword evidence="3" id="KW-1003">Cell membrane</keyword>
<dbReference type="InterPro" id="IPR014047">
    <property type="entry name" value="Chr_Tranpt_l_chain"/>
</dbReference>
<dbReference type="NCBIfam" id="TIGR00937">
    <property type="entry name" value="2A51"/>
    <property type="match status" value="1"/>
</dbReference>
<evidence type="ECO:0000256" key="1">
    <source>
        <dbReference type="ARBA" id="ARBA00004651"/>
    </source>
</evidence>
<feature type="transmembrane region" description="Helical" evidence="7">
    <location>
        <begin position="200"/>
        <end position="221"/>
    </location>
</feature>
<dbReference type="AlphaFoldDB" id="A0A558AT37"/>
<feature type="transmembrane region" description="Helical" evidence="7">
    <location>
        <begin position="116"/>
        <end position="137"/>
    </location>
</feature>
<evidence type="ECO:0000256" key="3">
    <source>
        <dbReference type="ARBA" id="ARBA00022475"/>
    </source>
</evidence>
<dbReference type="RefSeq" id="WP_145289654.1">
    <property type="nucleotide sequence ID" value="NZ_VMSJ01000004.1"/>
</dbReference>
<dbReference type="PANTHER" id="PTHR33567">
    <property type="entry name" value="CHROMATE ION TRANSPORTER (EUROFUNG)"/>
    <property type="match status" value="1"/>
</dbReference>
<dbReference type="OrthoDB" id="9788907at2"/>
<evidence type="ECO:0000313" key="9">
    <source>
        <dbReference type="Proteomes" id="UP000315103"/>
    </source>
</evidence>
<feature type="transmembrane region" description="Helical" evidence="7">
    <location>
        <begin position="149"/>
        <end position="180"/>
    </location>
</feature>
<proteinExistence type="inferred from homology"/>
<evidence type="ECO:0000256" key="7">
    <source>
        <dbReference type="SAM" id="Phobius"/>
    </source>
</evidence>
<keyword evidence="4 7" id="KW-0812">Transmembrane</keyword>
<keyword evidence="6 7" id="KW-0472">Membrane</keyword>
<evidence type="ECO:0000256" key="5">
    <source>
        <dbReference type="ARBA" id="ARBA00022989"/>
    </source>
</evidence>
<accession>A0A558AT37</accession>
<dbReference type="PANTHER" id="PTHR33567:SF3">
    <property type="entry name" value="CHROMATE ION TRANSPORTER (EUROFUNG)"/>
    <property type="match status" value="1"/>
</dbReference>
<reference evidence="8 9" key="1">
    <citation type="submission" date="2019-07" db="EMBL/GenBank/DDBJ databases">
        <title>Salinicoccus cyprini sp. nov., isolated from gastro-intestinal tract of mirror carp, Cyprinus carpio var. specularis, collected from Gobind Sagar Reservoir, Himachal Pradesh, India.</title>
        <authorList>
            <person name="Talwar C."/>
            <person name="Singh A.K."/>
            <person name="Lal R."/>
            <person name="Negi R.K."/>
        </authorList>
    </citation>
    <scope>NUCLEOTIDE SEQUENCE [LARGE SCALE GENOMIC DNA]</scope>
    <source>
        <strain evidence="8 9">CT19</strain>
    </source>
</reference>
<dbReference type="Proteomes" id="UP000315103">
    <property type="component" value="Unassembled WGS sequence"/>
</dbReference>
<keyword evidence="5 7" id="KW-1133">Transmembrane helix</keyword>
<comment type="subcellular location">
    <subcellularLocation>
        <location evidence="1">Cell membrane</location>
        <topology evidence="1">Multi-pass membrane protein</topology>
    </subcellularLocation>
</comment>
<keyword evidence="9" id="KW-1185">Reference proteome</keyword>
<gene>
    <name evidence="8" type="primary">chrA</name>
    <name evidence="8" type="ORF">FO441_10350</name>
</gene>
<evidence type="ECO:0000256" key="2">
    <source>
        <dbReference type="ARBA" id="ARBA00005262"/>
    </source>
</evidence>
<feature type="transmembrane region" description="Helical" evidence="7">
    <location>
        <begin position="271"/>
        <end position="291"/>
    </location>
</feature>
<organism evidence="8 9">
    <name type="scientific">Salinicoccus cyprini</name>
    <dbReference type="NCBI Taxonomy" id="2493691"/>
    <lineage>
        <taxon>Bacteria</taxon>
        <taxon>Bacillati</taxon>
        <taxon>Bacillota</taxon>
        <taxon>Bacilli</taxon>
        <taxon>Bacillales</taxon>
        <taxon>Staphylococcaceae</taxon>
        <taxon>Salinicoccus</taxon>
    </lineage>
</organism>
<dbReference type="Pfam" id="PF02417">
    <property type="entry name" value="Chromate_transp"/>
    <property type="match status" value="2"/>
</dbReference>
<dbReference type="InterPro" id="IPR003370">
    <property type="entry name" value="Chromate_transpt"/>
</dbReference>
<dbReference type="PIRSF" id="PIRSF004810">
    <property type="entry name" value="ChrA"/>
    <property type="match status" value="1"/>
</dbReference>
<evidence type="ECO:0000256" key="6">
    <source>
        <dbReference type="ARBA" id="ARBA00023136"/>
    </source>
</evidence>
<protein>
    <submittedName>
        <fullName evidence="8">Chromate efflux transporter</fullName>
    </submittedName>
</protein>
<dbReference type="EMBL" id="VMSJ01000004">
    <property type="protein sequence ID" value="TVT27428.1"/>
    <property type="molecule type" value="Genomic_DNA"/>
</dbReference>
<dbReference type="GO" id="GO:0005886">
    <property type="term" value="C:plasma membrane"/>
    <property type="evidence" value="ECO:0007669"/>
    <property type="project" value="UniProtKB-SubCell"/>
</dbReference>
<evidence type="ECO:0000256" key="4">
    <source>
        <dbReference type="ARBA" id="ARBA00022692"/>
    </source>
</evidence>
<feature type="transmembrane region" description="Helical" evidence="7">
    <location>
        <begin position="298"/>
        <end position="319"/>
    </location>
</feature>
<feature type="transmembrane region" description="Helical" evidence="7">
    <location>
        <begin position="89"/>
        <end position="110"/>
    </location>
</feature>
<comment type="caution">
    <text evidence="8">The sequence shown here is derived from an EMBL/GenBank/DDBJ whole genome shotgun (WGS) entry which is preliminary data.</text>
</comment>
<name>A0A558AT37_9STAP</name>
<feature type="transmembrane region" description="Helical" evidence="7">
    <location>
        <begin position="331"/>
        <end position="348"/>
    </location>
</feature>
<sequence length="396" mass="43028">MRNKKESRLRTWLEILLVSTRLGLTSFGGPIAHLGYFHEEYVRRRKWLDEKAYVDLVALCQFLPGPASSQVGIGIGIARGGIIGGIISFLGFTLPSVIALILFVLLLNTFSIEDAGWIEGLKIVAVVVVAHAVLGMAKNLTPDLKRKSIALLALIITLLWQTTFTQVGVILLAGVIGFLLYRNQTADDANTVNFPVSRRLGFICLSLFFALLVALPILRDITSNQWVAMMDSFYRSGALVFGGGHVVLPLLEREFVPTGWMTAQEFLAGYGAAQAVPGPLFTFAAYLGTVIKGWQGGLFATFAIFLPAFLLIIGTLPFWNALRTNPNIKGALIGINAGVVGILISALYNPIWTSSINRSVDFALAALLFSMLVYWKLPPWVVVLSGAVGGLLISYI</sequence>
<evidence type="ECO:0000313" key="8">
    <source>
        <dbReference type="EMBL" id="TVT27428.1"/>
    </source>
</evidence>